<dbReference type="Proteomes" id="UP000499080">
    <property type="component" value="Unassembled WGS sequence"/>
</dbReference>
<evidence type="ECO:0000256" key="2">
    <source>
        <dbReference type="SAM" id="Phobius"/>
    </source>
</evidence>
<organism evidence="4 5">
    <name type="scientific">Araneus ventricosus</name>
    <name type="common">Orbweaver spider</name>
    <name type="synonym">Epeira ventricosa</name>
    <dbReference type="NCBI Taxonomy" id="182803"/>
    <lineage>
        <taxon>Eukaryota</taxon>
        <taxon>Metazoa</taxon>
        <taxon>Ecdysozoa</taxon>
        <taxon>Arthropoda</taxon>
        <taxon>Chelicerata</taxon>
        <taxon>Arachnida</taxon>
        <taxon>Araneae</taxon>
        <taxon>Araneomorphae</taxon>
        <taxon>Entelegynae</taxon>
        <taxon>Araneoidea</taxon>
        <taxon>Araneidae</taxon>
        <taxon>Araneus</taxon>
    </lineage>
</organism>
<evidence type="ECO:0000256" key="1">
    <source>
        <dbReference type="SAM" id="MobiDB-lite"/>
    </source>
</evidence>
<evidence type="ECO:0000313" key="4">
    <source>
        <dbReference type="EMBL" id="GBN31467.1"/>
    </source>
</evidence>
<gene>
    <name evidence="4" type="ORF">AVEN_161429_1</name>
    <name evidence="3" type="ORF">AVEN_68221_1</name>
</gene>
<keyword evidence="2" id="KW-0812">Transmembrane</keyword>
<evidence type="ECO:0000313" key="3">
    <source>
        <dbReference type="EMBL" id="GBN31413.1"/>
    </source>
</evidence>
<keyword evidence="5" id="KW-1185">Reference proteome</keyword>
<proteinExistence type="predicted"/>
<name>A0A4Y2N042_ARAVE</name>
<reference evidence="4 5" key="1">
    <citation type="journal article" date="2019" name="Sci. Rep.">
        <title>Orb-weaving spider Araneus ventricosus genome elucidates the spidroin gene catalogue.</title>
        <authorList>
            <person name="Kono N."/>
            <person name="Nakamura H."/>
            <person name="Ohtoshi R."/>
            <person name="Moran D.A.P."/>
            <person name="Shinohara A."/>
            <person name="Yoshida Y."/>
            <person name="Fujiwara M."/>
            <person name="Mori M."/>
            <person name="Tomita M."/>
            <person name="Arakawa K."/>
        </authorList>
    </citation>
    <scope>NUCLEOTIDE SEQUENCE [LARGE SCALE GENOMIC DNA]</scope>
</reference>
<keyword evidence="2" id="KW-0472">Membrane</keyword>
<feature type="region of interest" description="Disordered" evidence="1">
    <location>
        <begin position="1"/>
        <end position="20"/>
    </location>
</feature>
<dbReference type="AlphaFoldDB" id="A0A4Y2N042"/>
<keyword evidence="2" id="KW-1133">Transmembrane helix</keyword>
<accession>A0A4Y2N042</accession>
<dbReference type="EMBL" id="BGPR01206521">
    <property type="protein sequence ID" value="GBN31467.1"/>
    <property type="molecule type" value="Genomic_DNA"/>
</dbReference>
<dbReference type="EMBL" id="BGPR01206500">
    <property type="protein sequence ID" value="GBN31413.1"/>
    <property type="molecule type" value="Genomic_DNA"/>
</dbReference>
<feature type="transmembrane region" description="Helical" evidence="2">
    <location>
        <begin position="21"/>
        <end position="41"/>
    </location>
</feature>
<evidence type="ECO:0000313" key="5">
    <source>
        <dbReference type="Proteomes" id="UP000499080"/>
    </source>
</evidence>
<comment type="caution">
    <text evidence="4">The sequence shown here is derived from an EMBL/GenBank/DDBJ whole genome shotgun (WGS) entry which is preliminary data.</text>
</comment>
<protein>
    <submittedName>
        <fullName evidence="4">Uncharacterized protein</fullName>
    </submittedName>
</protein>
<sequence length="84" mass="9729">MKRRGRAMGEGEDSKRQEERMVTGQSGFVAICLFFVVWAGAPRCRSEERQKMVEIVYDWMVRVITRDAGEEFAVASRRRDCPGR</sequence>
<feature type="compositionally biased region" description="Basic and acidic residues" evidence="1">
    <location>
        <begin position="7"/>
        <end position="20"/>
    </location>
</feature>